<reference evidence="7 8" key="1">
    <citation type="journal article" date="2011" name="Proc. Natl. Acad. Sci. U.S.A.">
        <title>Comparative genomics of xylose-fermenting fungi for enhanced biofuel production.</title>
        <authorList>
            <person name="Wohlbach D.J."/>
            <person name="Kuo A."/>
            <person name="Sato T.K."/>
            <person name="Potts K.M."/>
            <person name="Salamov A.A."/>
            <person name="LaButti K.M."/>
            <person name="Sun H."/>
            <person name="Clum A."/>
            <person name="Pangilinan J.L."/>
            <person name="Lindquist E.A."/>
            <person name="Lucas S."/>
            <person name="Lapidus A."/>
            <person name="Jin M."/>
            <person name="Gunawan C."/>
            <person name="Balan V."/>
            <person name="Dale B.E."/>
            <person name="Jeffries T.W."/>
            <person name="Zinkel R."/>
            <person name="Barry K.W."/>
            <person name="Grigoriev I.V."/>
            <person name="Gasch A.P."/>
        </authorList>
    </citation>
    <scope>NUCLEOTIDE SEQUENCE [LARGE SCALE GENOMIC DNA]</scope>
    <source>
        <strain evidence="8">ATCC 10573 / BCRC 21748 / CBS 615 / JCM 9827 / NBRC 10315 / NRRL Y-1498 / VKM Y-70</strain>
    </source>
</reference>
<evidence type="ECO:0000256" key="3">
    <source>
        <dbReference type="ARBA" id="ARBA00022692"/>
    </source>
</evidence>
<dbReference type="GeneID" id="18246109"/>
<proteinExistence type="inferred from homology"/>
<evidence type="ECO:0000256" key="6">
    <source>
        <dbReference type="SAM" id="Phobius"/>
    </source>
</evidence>
<evidence type="ECO:0000313" key="8">
    <source>
        <dbReference type="Proteomes" id="UP000000707"/>
    </source>
</evidence>
<evidence type="ECO:0000256" key="5">
    <source>
        <dbReference type="ARBA" id="ARBA00023136"/>
    </source>
</evidence>
<dbReference type="InterPro" id="IPR007881">
    <property type="entry name" value="UNC-50"/>
</dbReference>
<dbReference type="GO" id="GO:0000139">
    <property type="term" value="C:Golgi membrane"/>
    <property type="evidence" value="ECO:0007669"/>
    <property type="project" value="TreeGrafter"/>
</dbReference>
<gene>
    <name evidence="7" type="ORF">CANTEDRAFT_109401</name>
</gene>
<evidence type="ECO:0000256" key="4">
    <source>
        <dbReference type="ARBA" id="ARBA00022989"/>
    </source>
</evidence>
<organism evidence="8">
    <name type="scientific">Candida tenuis (strain ATCC 10573 / BCRC 21748 / CBS 615 / JCM 9827 / NBRC 10315 / NRRL Y-1498 / VKM Y-70)</name>
    <name type="common">Yeast</name>
    <name type="synonym">Yamadazyma tenuis</name>
    <dbReference type="NCBI Taxonomy" id="590646"/>
    <lineage>
        <taxon>Eukaryota</taxon>
        <taxon>Fungi</taxon>
        <taxon>Dikarya</taxon>
        <taxon>Ascomycota</taxon>
        <taxon>Saccharomycotina</taxon>
        <taxon>Pichiomycetes</taxon>
        <taxon>Debaryomycetaceae</taxon>
        <taxon>Yamadazyma</taxon>
    </lineage>
</organism>
<evidence type="ECO:0000256" key="2">
    <source>
        <dbReference type="ARBA" id="ARBA00006293"/>
    </source>
</evidence>
<dbReference type="HOGENOM" id="CLU_066239_1_2_1"/>
<feature type="transmembrane region" description="Helical" evidence="6">
    <location>
        <begin position="156"/>
        <end position="178"/>
    </location>
</feature>
<protein>
    <submittedName>
        <fullName evidence="7">UNC-50-domain-containing protein</fullName>
    </submittedName>
</protein>
<keyword evidence="8" id="KW-1185">Reference proteome</keyword>
<dbReference type="eggNOG" id="KOG3012">
    <property type="taxonomic scope" value="Eukaryota"/>
</dbReference>
<feature type="transmembrane region" description="Helical" evidence="6">
    <location>
        <begin position="126"/>
        <end position="144"/>
    </location>
</feature>
<dbReference type="EMBL" id="GL996527">
    <property type="protein sequence ID" value="EGV61471.1"/>
    <property type="molecule type" value="Genomic_DNA"/>
</dbReference>
<dbReference type="AlphaFoldDB" id="G3BAW5"/>
<dbReference type="Proteomes" id="UP000000707">
    <property type="component" value="Unassembled WGS sequence"/>
</dbReference>
<dbReference type="PANTHER" id="PTHR12841">
    <property type="entry name" value="PROTEIN UNC-50 HOMOLOG"/>
    <property type="match status" value="1"/>
</dbReference>
<keyword evidence="3 6" id="KW-0812">Transmembrane</keyword>
<keyword evidence="5 6" id="KW-0472">Membrane</keyword>
<evidence type="ECO:0000256" key="1">
    <source>
        <dbReference type="ARBA" id="ARBA00004141"/>
    </source>
</evidence>
<dbReference type="Pfam" id="PF05216">
    <property type="entry name" value="UNC-50"/>
    <property type="match status" value="1"/>
</dbReference>
<dbReference type="OrthoDB" id="2154985at2759"/>
<feature type="transmembrane region" description="Helical" evidence="6">
    <location>
        <begin position="288"/>
        <end position="321"/>
    </location>
</feature>
<comment type="similarity">
    <text evidence="2">Belongs to the unc-50 family.</text>
</comment>
<name>G3BAW5_CANTC</name>
<evidence type="ECO:0000313" key="7">
    <source>
        <dbReference type="EMBL" id="EGV61471.1"/>
    </source>
</evidence>
<feature type="transmembrane region" description="Helical" evidence="6">
    <location>
        <begin position="214"/>
        <end position="233"/>
    </location>
</feature>
<dbReference type="PANTHER" id="PTHR12841:SF6">
    <property type="entry name" value="PROTEIN UNC-50 HOMOLOG"/>
    <property type="match status" value="1"/>
</dbReference>
<feature type="transmembrane region" description="Helical" evidence="6">
    <location>
        <begin position="245"/>
        <end position="268"/>
    </location>
</feature>
<sequence length="322" mass="37001">MSKRFNLPYTTQDLFPPDLSMPSFSQTRPDSISGSSMVSSLPFTPVPNSYSTSSTFANGTSSSNSTQSLHKMFKRFFKPKTLDFETAMWEIFQLIINPRKMYRSQYYYKQYQTSGKNNYARDDPSFLILLTLFLSISAVAWGLAYSPHALDILKLIVYMVVIDFFLTGIMISTISWLVSNKIFSNSWGVTSQNRYNVNYIEWSFCFDVHCNSFLIIWCLLYLVQFILLPIITIKKSFMSLLLANTLYFVSIGYYFVITFYGFNSLPFVNTQSINSNNQNDSPVRTMQLILVVGILPALAVTWFLSLCLKINVACIMIDLYFN</sequence>
<accession>G3BAW5</accession>
<comment type="subcellular location">
    <subcellularLocation>
        <location evidence="1">Membrane</location>
        <topology evidence="1">Multi-pass membrane protein</topology>
    </subcellularLocation>
</comment>
<keyword evidence="4 6" id="KW-1133">Transmembrane helix</keyword>
<dbReference type="KEGG" id="cten:18246109"/>